<organism evidence="1 2">
    <name type="scientific">Frederiksenia canicola</name>
    <dbReference type="NCBI Taxonomy" id="123824"/>
    <lineage>
        <taxon>Bacteria</taxon>
        <taxon>Pseudomonadati</taxon>
        <taxon>Pseudomonadota</taxon>
        <taxon>Gammaproteobacteria</taxon>
        <taxon>Pasteurellales</taxon>
        <taxon>Pasteurellaceae</taxon>
        <taxon>Frederiksenia</taxon>
    </lineage>
</organism>
<accession>A0ABX9XVV2</accession>
<evidence type="ECO:0000313" key="1">
    <source>
        <dbReference type="EMBL" id="RPE96132.1"/>
    </source>
</evidence>
<proteinExistence type="predicted"/>
<keyword evidence="2" id="KW-1185">Reference proteome</keyword>
<dbReference type="EMBL" id="RKQT01000001">
    <property type="protein sequence ID" value="RPE96132.1"/>
    <property type="molecule type" value="Genomic_DNA"/>
</dbReference>
<sequence length="230" mass="26187">MTLNAASTCRESTAVGGVEGTYEWVKLCEKVTACFRQFSRKLSFLSKRQKNSIVFVLLSLFLSACSITQSQFKLPEQIDFQGKSYQKVTHNQIDEMQQLLYLPSQSEKNPENWQQGILLFLDKNAANKSLEERLTLRQNAFAKQSRTKANLVIEQNELRSQVIYPPTARFPDVLLEVSRGRNLTCGFGQMQFSDKRSVPANNLQSLSAYQGSLRELAQQFAKLAWQISCQ</sequence>
<name>A0ABX9XVV2_9PAST</name>
<evidence type="ECO:0008006" key="3">
    <source>
        <dbReference type="Google" id="ProtNLM"/>
    </source>
</evidence>
<dbReference type="Proteomes" id="UP000276901">
    <property type="component" value="Unassembled WGS sequence"/>
</dbReference>
<evidence type="ECO:0000313" key="2">
    <source>
        <dbReference type="Proteomes" id="UP000276901"/>
    </source>
</evidence>
<comment type="caution">
    <text evidence="1">The sequence shown here is derived from an EMBL/GenBank/DDBJ whole genome shotgun (WGS) entry which is preliminary data.</text>
</comment>
<gene>
    <name evidence="1" type="ORF">EDC49_0516</name>
</gene>
<protein>
    <recommendedName>
        <fullName evidence="3">ABC transporter ATPase</fullName>
    </recommendedName>
</protein>
<reference evidence="1 2" key="1">
    <citation type="submission" date="2018-11" db="EMBL/GenBank/DDBJ databases">
        <title>Genomic Encyclopedia of Type Strains, Phase IV (KMG-IV): sequencing the most valuable type-strain genomes for metagenomic binning, comparative biology and taxonomic classification.</title>
        <authorList>
            <person name="Goeker M."/>
        </authorList>
    </citation>
    <scope>NUCLEOTIDE SEQUENCE [LARGE SCALE GENOMIC DNA]</scope>
    <source>
        <strain evidence="1 2">DSM 25797</strain>
    </source>
</reference>